<evidence type="ECO:0000256" key="1">
    <source>
        <dbReference type="SAM" id="SignalP"/>
    </source>
</evidence>
<feature type="signal peptide" evidence="1">
    <location>
        <begin position="1"/>
        <end position="21"/>
    </location>
</feature>
<name>A0A562SX31_9BACT</name>
<reference evidence="2 3" key="1">
    <citation type="journal article" date="2015" name="Stand. Genomic Sci.">
        <title>Genomic Encyclopedia of Bacterial and Archaeal Type Strains, Phase III: the genomes of soil and plant-associated and newly described type strains.</title>
        <authorList>
            <person name="Whitman W.B."/>
            <person name="Woyke T."/>
            <person name="Klenk H.P."/>
            <person name="Zhou Y."/>
            <person name="Lilburn T.G."/>
            <person name="Beck B.J."/>
            <person name="De Vos P."/>
            <person name="Vandamme P."/>
            <person name="Eisen J.A."/>
            <person name="Garrity G."/>
            <person name="Hugenholtz P."/>
            <person name="Kyrpides N.C."/>
        </authorList>
    </citation>
    <scope>NUCLEOTIDE SEQUENCE [LARGE SCALE GENOMIC DNA]</scope>
    <source>
        <strain evidence="2 3">CGMCC 1.7271</strain>
    </source>
</reference>
<evidence type="ECO:0000313" key="2">
    <source>
        <dbReference type="EMBL" id="TWI85802.1"/>
    </source>
</evidence>
<accession>A0A562SX31</accession>
<keyword evidence="3" id="KW-1185">Reference proteome</keyword>
<comment type="caution">
    <text evidence="2">The sequence shown here is derived from an EMBL/GenBank/DDBJ whole genome shotgun (WGS) entry which is preliminary data.</text>
</comment>
<protein>
    <submittedName>
        <fullName evidence="2">Uncharacterized protein</fullName>
    </submittedName>
</protein>
<gene>
    <name evidence="2" type="ORF">IQ13_0971</name>
</gene>
<dbReference type="AlphaFoldDB" id="A0A562SX31"/>
<organism evidence="2 3">
    <name type="scientific">Lacibacter cauensis</name>
    <dbReference type="NCBI Taxonomy" id="510947"/>
    <lineage>
        <taxon>Bacteria</taxon>
        <taxon>Pseudomonadati</taxon>
        <taxon>Bacteroidota</taxon>
        <taxon>Chitinophagia</taxon>
        <taxon>Chitinophagales</taxon>
        <taxon>Chitinophagaceae</taxon>
        <taxon>Lacibacter</taxon>
    </lineage>
</organism>
<keyword evidence="1" id="KW-0732">Signal</keyword>
<feature type="chain" id="PRO_5022128572" evidence="1">
    <location>
        <begin position="22"/>
        <end position="341"/>
    </location>
</feature>
<sequence length="341" mass="39146">MYIRHCCTLFILLLSSAVCFGKNVLKNNDQGLAVVQSWFNAWETISKDICEADRPANVDFVFFDDSLVYSTSTVTISKQTGFKGPGFKNQHLIWFVEPHHDVILLPDGQQIKPSIMAFASTVDSGSEQTYFVMPLPSFWKNAGVESKELGIDNLLVGIFLHEYSHSQQIRIYGEQLALMEDKKSHLYPITDNIVQDVFESDSAYCKAFTIEVDRFYQAALSNSPGERDEKLQTALIVFTDRHNRWFVNNFTFLKEADKLFLTMEGLGQYMMYRWLIHKQGANLPEDLALKGVRRGGKKRSQEQGVALFLILEKKMKGKEWMSKFYGNRMEDIISVLQKEAR</sequence>
<dbReference type="EMBL" id="VLLE01000002">
    <property type="protein sequence ID" value="TWI85802.1"/>
    <property type="molecule type" value="Genomic_DNA"/>
</dbReference>
<proteinExistence type="predicted"/>
<evidence type="ECO:0000313" key="3">
    <source>
        <dbReference type="Proteomes" id="UP000316167"/>
    </source>
</evidence>
<dbReference type="Proteomes" id="UP000316167">
    <property type="component" value="Unassembled WGS sequence"/>
</dbReference>